<evidence type="ECO:0000256" key="1">
    <source>
        <dbReference type="SAM" id="MobiDB-lite"/>
    </source>
</evidence>
<reference evidence="2" key="1">
    <citation type="submission" date="2022-01" db="EMBL/GenBank/DDBJ databases">
        <authorList>
            <person name="Criscuolo A."/>
        </authorList>
    </citation>
    <scope>NUCLEOTIDE SEQUENCE</scope>
    <source>
        <strain evidence="2">CIP111893</strain>
    </source>
</reference>
<evidence type="ECO:0000313" key="3">
    <source>
        <dbReference type="Proteomes" id="UP000838686"/>
    </source>
</evidence>
<accession>A0ABN8GBX0</accession>
<feature type="compositionally biased region" description="Low complexity" evidence="1">
    <location>
        <begin position="1"/>
        <end position="13"/>
    </location>
</feature>
<gene>
    <name evidence="2" type="ORF">PAECIP111893_02046</name>
</gene>
<name>A0ABN8GBX0_9BACL</name>
<feature type="region of interest" description="Disordered" evidence="1">
    <location>
        <begin position="1"/>
        <end position="30"/>
    </location>
</feature>
<evidence type="ECO:0008006" key="4">
    <source>
        <dbReference type="Google" id="ProtNLM"/>
    </source>
</evidence>
<comment type="caution">
    <text evidence="2">The sequence shown here is derived from an EMBL/GenBank/DDBJ whole genome shotgun (WGS) entry which is preliminary data.</text>
</comment>
<dbReference type="EMBL" id="CAKMMF010000009">
    <property type="protein sequence ID" value="CAH1203717.1"/>
    <property type="molecule type" value="Genomic_DNA"/>
</dbReference>
<dbReference type="Proteomes" id="UP000838686">
    <property type="component" value="Unassembled WGS sequence"/>
</dbReference>
<sequence length="110" mass="11648">MSSKILISSVTSSPTPQAGQSSRSSGNFSTDTLPANTINFQWEITSFGSDDPNSISFIVARDVSGGSDPTIFSGVVNGKYTDVYESRSLYIANPHGATANFVVSVYAITR</sequence>
<protein>
    <recommendedName>
        <fullName evidence="4">DeoR family transcriptional regulator</fullName>
    </recommendedName>
</protein>
<feature type="compositionally biased region" description="Polar residues" evidence="1">
    <location>
        <begin position="14"/>
        <end position="30"/>
    </location>
</feature>
<keyword evidence="3" id="KW-1185">Reference proteome</keyword>
<dbReference type="RefSeq" id="WP_236341062.1">
    <property type="nucleotide sequence ID" value="NZ_CAKMMF010000009.1"/>
</dbReference>
<evidence type="ECO:0000313" key="2">
    <source>
        <dbReference type="EMBL" id="CAH1203717.1"/>
    </source>
</evidence>
<organism evidence="2 3">
    <name type="scientific">Paenibacillus plantiphilus</name>
    <dbReference type="NCBI Taxonomy" id="2905650"/>
    <lineage>
        <taxon>Bacteria</taxon>
        <taxon>Bacillati</taxon>
        <taxon>Bacillota</taxon>
        <taxon>Bacilli</taxon>
        <taxon>Bacillales</taxon>
        <taxon>Paenibacillaceae</taxon>
        <taxon>Paenibacillus</taxon>
    </lineage>
</organism>
<proteinExistence type="predicted"/>